<dbReference type="EMBL" id="JAQQAF010000001">
    <property type="protein sequence ID" value="KAJ8511360.1"/>
    <property type="molecule type" value="Genomic_DNA"/>
</dbReference>
<gene>
    <name evidence="1" type="ORF">OPV22_001794</name>
</gene>
<protein>
    <submittedName>
        <fullName evidence="1">Uncharacterized protein</fullName>
    </submittedName>
</protein>
<dbReference type="Proteomes" id="UP001222027">
    <property type="component" value="Unassembled WGS sequence"/>
</dbReference>
<comment type="caution">
    <text evidence="1">The sequence shown here is derived from an EMBL/GenBank/DDBJ whole genome shotgun (WGS) entry which is preliminary data.</text>
</comment>
<accession>A0AAV8RW65</accession>
<name>A0AAV8RW65_ENSVE</name>
<evidence type="ECO:0000313" key="1">
    <source>
        <dbReference type="EMBL" id="KAJ8511360.1"/>
    </source>
</evidence>
<organism evidence="1 2">
    <name type="scientific">Ensete ventricosum</name>
    <name type="common">Abyssinian banana</name>
    <name type="synonym">Musa ensete</name>
    <dbReference type="NCBI Taxonomy" id="4639"/>
    <lineage>
        <taxon>Eukaryota</taxon>
        <taxon>Viridiplantae</taxon>
        <taxon>Streptophyta</taxon>
        <taxon>Embryophyta</taxon>
        <taxon>Tracheophyta</taxon>
        <taxon>Spermatophyta</taxon>
        <taxon>Magnoliopsida</taxon>
        <taxon>Liliopsida</taxon>
        <taxon>Zingiberales</taxon>
        <taxon>Musaceae</taxon>
        <taxon>Ensete</taxon>
    </lineage>
</organism>
<proteinExistence type="predicted"/>
<reference evidence="1 2" key="1">
    <citation type="submission" date="2022-12" db="EMBL/GenBank/DDBJ databases">
        <title>Chromosome-scale assembly of the Ensete ventricosum genome.</title>
        <authorList>
            <person name="Dussert Y."/>
            <person name="Stocks J."/>
            <person name="Wendawek A."/>
            <person name="Woldeyes F."/>
            <person name="Nichols R.A."/>
            <person name="Borrell J.S."/>
        </authorList>
    </citation>
    <scope>NUCLEOTIDE SEQUENCE [LARGE SCALE GENOMIC DNA]</scope>
    <source>
        <strain evidence="2">cv. Maze</strain>
        <tissue evidence="1">Seeds</tissue>
    </source>
</reference>
<dbReference type="AlphaFoldDB" id="A0AAV8RW65"/>
<sequence>MLSHIVVLRSPHTCGNFGVSLPVSEENQRGYRGKDLGIVCHCGDYDGDLYREDPLESVGAFGNIIVVDNLPVMPPENFAKLEGVVRMMYNQEMEDSRALFSSNIQYLLLPRERRMCLCWTMIPDEWKVAEIRSNKPGLFYEICCLCPSSSVLD</sequence>
<keyword evidence="2" id="KW-1185">Reference proteome</keyword>
<evidence type="ECO:0000313" key="2">
    <source>
        <dbReference type="Proteomes" id="UP001222027"/>
    </source>
</evidence>